<dbReference type="EMBL" id="JAGPXD010000003">
    <property type="protein sequence ID" value="KAH7361436.1"/>
    <property type="molecule type" value="Genomic_DNA"/>
</dbReference>
<comment type="caution">
    <text evidence="2">The sequence shown here is derived from an EMBL/GenBank/DDBJ whole genome shotgun (WGS) entry which is preliminary data.</text>
</comment>
<proteinExistence type="predicted"/>
<gene>
    <name evidence="2" type="ORF">B0T11DRAFT_74501</name>
</gene>
<keyword evidence="3" id="KW-1185">Reference proteome</keyword>
<name>A0A8K0X298_9PEZI</name>
<reference evidence="2" key="1">
    <citation type="journal article" date="2021" name="Nat. Commun.">
        <title>Genetic determinants of endophytism in the Arabidopsis root mycobiome.</title>
        <authorList>
            <person name="Mesny F."/>
            <person name="Miyauchi S."/>
            <person name="Thiergart T."/>
            <person name="Pickel B."/>
            <person name="Atanasova L."/>
            <person name="Karlsson M."/>
            <person name="Huettel B."/>
            <person name="Barry K.W."/>
            <person name="Haridas S."/>
            <person name="Chen C."/>
            <person name="Bauer D."/>
            <person name="Andreopoulos W."/>
            <person name="Pangilinan J."/>
            <person name="LaButti K."/>
            <person name="Riley R."/>
            <person name="Lipzen A."/>
            <person name="Clum A."/>
            <person name="Drula E."/>
            <person name="Henrissat B."/>
            <person name="Kohler A."/>
            <person name="Grigoriev I.V."/>
            <person name="Martin F.M."/>
            <person name="Hacquard S."/>
        </authorList>
    </citation>
    <scope>NUCLEOTIDE SEQUENCE</scope>
    <source>
        <strain evidence="2">MPI-CAGE-AT-0016</strain>
    </source>
</reference>
<evidence type="ECO:0000313" key="2">
    <source>
        <dbReference type="EMBL" id="KAH7361436.1"/>
    </source>
</evidence>
<protein>
    <submittedName>
        <fullName evidence="2">Uncharacterized protein</fullName>
    </submittedName>
</protein>
<feature type="region of interest" description="Disordered" evidence="1">
    <location>
        <begin position="265"/>
        <end position="294"/>
    </location>
</feature>
<dbReference type="AlphaFoldDB" id="A0A8K0X298"/>
<evidence type="ECO:0000256" key="1">
    <source>
        <dbReference type="SAM" id="MobiDB-lite"/>
    </source>
</evidence>
<dbReference type="Proteomes" id="UP000813385">
    <property type="component" value="Unassembled WGS sequence"/>
</dbReference>
<organism evidence="2 3">
    <name type="scientific">Plectosphaerella cucumerina</name>
    <dbReference type="NCBI Taxonomy" id="40658"/>
    <lineage>
        <taxon>Eukaryota</taxon>
        <taxon>Fungi</taxon>
        <taxon>Dikarya</taxon>
        <taxon>Ascomycota</taxon>
        <taxon>Pezizomycotina</taxon>
        <taxon>Sordariomycetes</taxon>
        <taxon>Hypocreomycetidae</taxon>
        <taxon>Glomerellales</taxon>
        <taxon>Plectosphaerellaceae</taxon>
        <taxon>Plectosphaerella</taxon>
    </lineage>
</organism>
<evidence type="ECO:0000313" key="3">
    <source>
        <dbReference type="Proteomes" id="UP000813385"/>
    </source>
</evidence>
<sequence length="294" mass="32729">MPGRMPRKCLKLQQLQKLGRGRGPVCSGKGGGAGRGFRGKCNGTERPSDHLNFNLTRNDADLGARAVRSPRVASAPFFSTMVKPLQVLMRRLLRMTAGPPISASFVYRGKTRGCSSGVWLDAPAPWLFSKPALGRDAGFIVSSQAPPILPVHPRSEDRDATLWRADAGSVETRRRDDVRAFSWQSTHCRSRHCIIHPHLAEHHSAAQNSTRWQHLQPPAMPSTKVNGKIHRWDAVDALDGWQSHLNRTDHQQSRLYTPCRHTLRYGGGRRSEKNRASPFYPSERAEPSLSSPSV</sequence>
<accession>A0A8K0X298</accession>